<feature type="compositionally biased region" description="Gly residues" evidence="1">
    <location>
        <begin position="19"/>
        <end position="34"/>
    </location>
</feature>
<keyword evidence="3" id="KW-1185">Reference proteome</keyword>
<feature type="region of interest" description="Disordered" evidence="1">
    <location>
        <begin position="1"/>
        <end position="87"/>
    </location>
</feature>
<evidence type="ECO:0000313" key="3">
    <source>
        <dbReference type="Proteomes" id="UP000440578"/>
    </source>
</evidence>
<feature type="compositionally biased region" description="Basic residues" evidence="1">
    <location>
        <begin position="1"/>
        <end position="11"/>
    </location>
</feature>
<dbReference type="InterPro" id="IPR036514">
    <property type="entry name" value="SGNH_hydro_sf"/>
</dbReference>
<evidence type="ECO:0000313" key="2">
    <source>
        <dbReference type="EMBL" id="KAF0304566.1"/>
    </source>
</evidence>
<reference evidence="2 3" key="1">
    <citation type="submission" date="2019-07" db="EMBL/GenBank/DDBJ databases">
        <title>Draft genome assembly of a fouling barnacle, Amphibalanus amphitrite (Darwin, 1854): The first reference genome for Thecostraca.</title>
        <authorList>
            <person name="Kim W."/>
        </authorList>
    </citation>
    <scope>NUCLEOTIDE SEQUENCE [LARGE SCALE GENOMIC DNA]</scope>
    <source>
        <strain evidence="2">SNU_AA5</strain>
        <tissue evidence="2">Soma without cirri and trophi</tissue>
    </source>
</reference>
<dbReference type="Proteomes" id="UP000440578">
    <property type="component" value="Unassembled WGS sequence"/>
</dbReference>
<comment type="caution">
    <text evidence="2">The sequence shown here is derived from an EMBL/GenBank/DDBJ whole genome shotgun (WGS) entry which is preliminary data.</text>
</comment>
<organism evidence="2 3">
    <name type="scientific">Amphibalanus amphitrite</name>
    <name type="common">Striped barnacle</name>
    <name type="synonym">Balanus amphitrite</name>
    <dbReference type="NCBI Taxonomy" id="1232801"/>
    <lineage>
        <taxon>Eukaryota</taxon>
        <taxon>Metazoa</taxon>
        <taxon>Ecdysozoa</taxon>
        <taxon>Arthropoda</taxon>
        <taxon>Crustacea</taxon>
        <taxon>Multicrustacea</taxon>
        <taxon>Cirripedia</taxon>
        <taxon>Thoracica</taxon>
        <taxon>Thoracicalcarea</taxon>
        <taxon>Balanomorpha</taxon>
        <taxon>Balanoidea</taxon>
        <taxon>Balanidae</taxon>
        <taxon>Amphibalaninae</taxon>
        <taxon>Amphibalanus</taxon>
    </lineage>
</organism>
<protein>
    <submittedName>
        <fullName evidence="2">Uncharacterized protein</fullName>
    </submittedName>
</protein>
<accession>A0A6A4WB96</accession>
<evidence type="ECO:0000256" key="1">
    <source>
        <dbReference type="SAM" id="MobiDB-lite"/>
    </source>
</evidence>
<proteinExistence type="predicted"/>
<dbReference type="AlphaFoldDB" id="A0A6A4WB96"/>
<dbReference type="OrthoDB" id="6404661at2759"/>
<sequence length="464" mass="47116">MAPPPHIRRSRPIPIYWDDGGGLRGRGGAGAGGRGRGRGRGRGGGQGGGDQGGGGGGGSGGGGGGGSGGGGHQPYREAAGDFPPLSPRPARAVVEVVHVASGGGTGGAAAEDCRQILSAFLRRQLGPSTASQLPAPEVVVVSLGSNALTPRATPHSVHGDAPAIAAAVAGNIRWLLGSLLMFGAPEATVVLMTVVPRAQLSDADLSVFRQLSDALRDVAADFGPRCVLLDVERLLNAESSAPDSWRRRVSFHGLLGGAVVRAVEEGSGDAWSLSPLPQDFPRLGVKDFCADGVHLHGLNYRTIRAAVEETAMAAAAPQPQPGGAAESQPPAQELVLHRRDTPLWAGGACRCCGSVRDLRSRLSRGQVTEGGETVIGVSTEIIDGGQTIIDGGSSETIIDGGIVEVDGGIVGVDGGEVVETAQPDQDYTVPQVGGRLVVPDINGGLVLPVQSEYGPPEDATTPEQ</sequence>
<feature type="compositionally biased region" description="Gly residues" evidence="1">
    <location>
        <begin position="42"/>
        <end position="72"/>
    </location>
</feature>
<dbReference type="Gene3D" id="3.40.50.1110">
    <property type="entry name" value="SGNH hydrolase"/>
    <property type="match status" value="1"/>
</dbReference>
<gene>
    <name evidence="2" type="ORF">FJT64_023635</name>
</gene>
<name>A0A6A4WB96_AMPAM</name>
<dbReference type="EMBL" id="VIIS01000833">
    <property type="protein sequence ID" value="KAF0304566.1"/>
    <property type="molecule type" value="Genomic_DNA"/>
</dbReference>
<dbReference type="SUPFAM" id="SSF52266">
    <property type="entry name" value="SGNH hydrolase"/>
    <property type="match status" value="1"/>
</dbReference>